<dbReference type="EMBL" id="VSRR010010043">
    <property type="protein sequence ID" value="MPC51223.1"/>
    <property type="molecule type" value="Genomic_DNA"/>
</dbReference>
<dbReference type="AlphaFoldDB" id="A0A5B7G1U0"/>
<dbReference type="Proteomes" id="UP000324222">
    <property type="component" value="Unassembled WGS sequence"/>
</dbReference>
<name>A0A5B7G1U0_PORTR</name>
<sequence>MFYAPFGARRFLANSFRGVPVPVLPIVCLVVATLERRMEKGAVCYSILHAGVPLAPRPPLCTGRDTAETKRYVSSP</sequence>
<keyword evidence="2" id="KW-1185">Reference proteome</keyword>
<gene>
    <name evidence="1" type="ORF">E2C01_045066</name>
</gene>
<evidence type="ECO:0000313" key="1">
    <source>
        <dbReference type="EMBL" id="MPC51223.1"/>
    </source>
</evidence>
<proteinExistence type="predicted"/>
<organism evidence="1 2">
    <name type="scientific">Portunus trituberculatus</name>
    <name type="common">Swimming crab</name>
    <name type="synonym">Neptunus trituberculatus</name>
    <dbReference type="NCBI Taxonomy" id="210409"/>
    <lineage>
        <taxon>Eukaryota</taxon>
        <taxon>Metazoa</taxon>
        <taxon>Ecdysozoa</taxon>
        <taxon>Arthropoda</taxon>
        <taxon>Crustacea</taxon>
        <taxon>Multicrustacea</taxon>
        <taxon>Malacostraca</taxon>
        <taxon>Eumalacostraca</taxon>
        <taxon>Eucarida</taxon>
        <taxon>Decapoda</taxon>
        <taxon>Pleocyemata</taxon>
        <taxon>Brachyura</taxon>
        <taxon>Eubrachyura</taxon>
        <taxon>Portunoidea</taxon>
        <taxon>Portunidae</taxon>
        <taxon>Portuninae</taxon>
        <taxon>Portunus</taxon>
    </lineage>
</organism>
<accession>A0A5B7G1U0</accession>
<protein>
    <submittedName>
        <fullName evidence="1">Uncharacterized protein</fullName>
    </submittedName>
</protein>
<reference evidence="1 2" key="1">
    <citation type="submission" date="2019-05" db="EMBL/GenBank/DDBJ databases">
        <title>Another draft genome of Portunus trituberculatus and its Hox gene families provides insights of decapod evolution.</title>
        <authorList>
            <person name="Jeong J.-H."/>
            <person name="Song I."/>
            <person name="Kim S."/>
            <person name="Choi T."/>
            <person name="Kim D."/>
            <person name="Ryu S."/>
            <person name="Kim W."/>
        </authorList>
    </citation>
    <scope>NUCLEOTIDE SEQUENCE [LARGE SCALE GENOMIC DNA]</scope>
    <source>
        <tissue evidence="1">Muscle</tissue>
    </source>
</reference>
<comment type="caution">
    <text evidence="1">The sequence shown here is derived from an EMBL/GenBank/DDBJ whole genome shotgun (WGS) entry which is preliminary data.</text>
</comment>
<evidence type="ECO:0000313" key="2">
    <source>
        <dbReference type="Proteomes" id="UP000324222"/>
    </source>
</evidence>